<keyword evidence="1" id="KW-0732">Signal</keyword>
<dbReference type="Pfam" id="PF04122">
    <property type="entry name" value="CW_binding_2"/>
    <property type="match status" value="3"/>
</dbReference>
<name>B6FYI0_PEPHT</name>
<dbReference type="Proteomes" id="UP000003178">
    <property type="component" value="Unassembled WGS sequence"/>
</dbReference>
<feature type="non-terminal residue" evidence="2">
    <location>
        <position position="1"/>
    </location>
</feature>
<reference evidence="2 3" key="2">
    <citation type="submission" date="2008-10" db="EMBL/GenBank/DDBJ databases">
        <title>Draft genome sequence of Clostridium hiranonis (DSM 13275).</title>
        <authorList>
            <person name="Sudarsanam P."/>
            <person name="Ley R."/>
            <person name="Guruge J."/>
            <person name="Turnbaugh P.J."/>
            <person name="Mahowald M."/>
            <person name="Liep D."/>
            <person name="Gordon J."/>
        </authorList>
    </citation>
    <scope>NUCLEOTIDE SEQUENCE [LARGE SCALE GENOMIC DNA]</scope>
    <source>
        <strain evidence="2 3">DSM 13275</strain>
    </source>
</reference>
<proteinExistence type="predicted"/>
<feature type="signal peptide" evidence="1">
    <location>
        <begin position="1"/>
        <end position="27"/>
    </location>
</feature>
<organism evidence="2 3">
    <name type="scientific">Peptacetobacter hiranonis (strain DSM 13275 / JCM 10541 / KCTC 15199 / TO-931)</name>
    <name type="common">Clostridium hiranonis</name>
    <dbReference type="NCBI Taxonomy" id="500633"/>
    <lineage>
        <taxon>Bacteria</taxon>
        <taxon>Bacillati</taxon>
        <taxon>Bacillota</taxon>
        <taxon>Clostridia</taxon>
        <taxon>Peptostreptococcales</taxon>
        <taxon>Peptostreptococcaceae</taxon>
        <taxon>Peptacetobacter</taxon>
    </lineage>
</organism>
<evidence type="ECO:0000256" key="1">
    <source>
        <dbReference type="SAM" id="SignalP"/>
    </source>
</evidence>
<protein>
    <submittedName>
        <fullName evidence="2">Putative cell wall binding repeat 2</fullName>
    </submittedName>
</protein>
<dbReference type="HOGENOM" id="CLU_351171_0_0_9"/>
<dbReference type="Gene3D" id="3.40.50.12090">
    <property type="match status" value="1"/>
</dbReference>
<dbReference type="STRING" id="500633.CLOHIR_00932"/>
<gene>
    <name evidence="2" type="ORF">CLOHIR_00932</name>
</gene>
<reference evidence="2 3" key="1">
    <citation type="submission" date="2008-09" db="EMBL/GenBank/DDBJ databases">
        <authorList>
            <person name="Fulton L."/>
            <person name="Clifton S."/>
            <person name="Fulton B."/>
            <person name="Xu J."/>
            <person name="Minx P."/>
            <person name="Pepin K.H."/>
            <person name="Johnson M."/>
            <person name="Thiruvilangam P."/>
            <person name="Bhonagiri V."/>
            <person name="Nash W.E."/>
            <person name="Mardis E.R."/>
            <person name="Wilson R.K."/>
        </authorList>
    </citation>
    <scope>NUCLEOTIDE SEQUENCE [LARGE SCALE GENOMIC DNA]</scope>
    <source>
        <strain evidence="2 3">DSM 13275</strain>
    </source>
</reference>
<dbReference type="eggNOG" id="COG2247">
    <property type="taxonomic scope" value="Bacteria"/>
</dbReference>
<evidence type="ECO:0000313" key="3">
    <source>
        <dbReference type="Proteomes" id="UP000003178"/>
    </source>
</evidence>
<comment type="caution">
    <text evidence="2">The sequence shown here is derived from an EMBL/GenBank/DDBJ whole genome shotgun (WGS) entry which is preliminary data.</text>
</comment>
<dbReference type="EMBL" id="ABWP01000039">
    <property type="protein sequence ID" value="EEA85418.1"/>
    <property type="molecule type" value="Genomic_DNA"/>
</dbReference>
<dbReference type="RefSeq" id="WP_006439849.1">
    <property type="nucleotide sequence ID" value="NZ_DS995356.1"/>
</dbReference>
<keyword evidence="3" id="KW-1185">Reference proteome</keyword>
<feature type="chain" id="PRO_5002845019" evidence="1">
    <location>
        <begin position="28"/>
        <end position="735"/>
    </location>
</feature>
<dbReference type="InterPro" id="IPR007253">
    <property type="entry name" value="Cell_wall-bd_2"/>
</dbReference>
<dbReference type="AlphaFoldDB" id="B6FYI0"/>
<accession>B6FYI0</accession>
<evidence type="ECO:0000313" key="2">
    <source>
        <dbReference type="EMBL" id="EEA85418.1"/>
    </source>
</evidence>
<sequence length="735" mass="77973">KKIMNKKKLSVVMAGAMLATSVAPVLAAEVTAEDTKLSEKSLLAKKIVDLAKTKVISTNKTISGTGSDSKFVTDEVAALMIPGQTKGDEVSAYGIKVLDKDGKAIDLSKADGFNITSLSSAKDKTITYKISDIETILTSEKLVKDMTVQVVERKTTEFLGQIIPGTQIEATGGTVKYTVDDFKSPTKIVDSKKNAFVKSIKANDTKTGATITLEAVKSLTDKEEENVKIELNTDSNKLNFSLPLDAEGKLTEKIQECVNFAEVATYQKSAEITAAPEVKSAYKMVDDSVKHEEETLLASDLYDGLALTAKGTEIQTDIENAKKISDETGKALTVELSAEPTKLDASGVASFTVTYFASHKDNVSNAKDDKPSKVITVKSTNLKEIVSLHKMLKRGDYEVGIIAGANRYETAVNVAKKHKEKIAAKNATAANNIVLVNGESLVDGLAAAPLAAKLTLDGAAGTSVLLSKTDSLPKETKEYLENLVSDIAVSARKNVTINLVGGEAVLSESLVDELKGMGFKVERFGGDNREETSLEVAREILKSASDDNNALFVVGANGEADAMSIASEASKSTTQTPIIVAKAGGLTKNAVRFIKSNAGGATGNVDVIGGESVVSKAEYDKIDEVTVTKVDRVAGANRFETNAKIIDKYASSIEEVVLVKDGQSNKSELVDALSAANYAAGKPIVLATDKITDAQKNAVLNKKATKFTKLTQIGQGVARTTLESVAEFLGLSNVK</sequence>